<evidence type="ECO:0000313" key="12">
    <source>
        <dbReference type="Proteomes" id="UP000319143"/>
    </source>
</evidence>
<dbReference type="CDD" id="cd00075">
    <property type="entry name" value="HATPase"/>
    <property type="match status" value="1"/>
</dbReference>
<dbReference type="AlphaFoldDB" id="A0A5C6DC84"/>
<dbReference type="OrthoDB" id="276172at2"/>
<dbReference type="EC" id="2.7.13.3" evidence="2"/>
<dbReference type="PRINTS" id="PR00344">
    <property type="entry name" value="BCTRLSENSOR"/>
</dbReference>
<dbReference type="SMART" id="SM00387">
    <property type="entry name" value="HATPase_c"/>
    <property type="match status" value="1"/>
</dbReference>
<protein>
    <recommendedName>
        <fullName evidence="2">histidine kinase</fullName>
        <ecNumber evidence="2">2.7.13.3</ecNumber>
    </recommendedName>
</protein>
<evidence type="ECO:0000256" key="3">
    <source>
        <dbReference type="ARBA" id="ARBA00022553"/>
    </source>
</evidence>
<dbReference type="InterPro" id="IPR050351">
    <property type="entry name" value="BphY/WalK/GraS-like"/>
</dbReference>
<dbReference type="CDD" id="cd00082">
    <property type="entry name" value="HisKA"/>
    <property type="match status" value="1"/>
</dbReference>
<dbReference type="Gene3D" id="3.30.565.10">
    <property type="entry name" value="Histidine kinase-like ATPase, C-terminal domain"/>
    <property type="match status" value="1"/>
</dbReference>
<keyword evidence="7" id="KW-0067">ATP-binding</keyword>
<sequence>MPHIQTAHHGQKTHSSSRRAESQVNETANAIVQMLSETAHDLRSPLTTIRESIRLVHDGDLGPIQHEQQACLSAAIDQCDCIDQMVGEMVQLERLQSGIPRAQRGWVSVSEVRTAVEETLRPWTLPRNIDVLWDGAEDAKLLVFADPAILRRMIVNLVVNAIRATPENESVLVRLQKTPGGEAICWSVIDQGVGITPAQMKRIESQQFSSSSGEGLGLAICRQLAALHFSTLRLRSRTGYGTDASFLTPVGGPKSVAECWVRWRKRVSDGETETKQHQSDPSSENLRSKIQRRVRLDPPLLSVELMHNGASPRQPESFALGTVSLGAAMARDAADDFDRVLQTHQRLFDFAYRVDTRRWVWVFDADSTSVIGRIQSITEAAQAALRGIRLQWGKTNQITLDHRATTAKLSDLLIRETLAAHAPSTIADANQVRLGTKPIEPSTTATERLELELRRLSGRFQRESATLKRQAEALRPDRGV</sequence>
<evidence type="ECO:0000256" key="4">
    <source>
        <dbReference type="ARBA" id="ARBA00022679"/>
    </source>
</evidence>
<proteinExistence type="predicted"/>
<comment type="catalytic activity">
    <reaction evidence="1">
        <text>ATP + protein L-histidine = ADP + protein N-phospho-L-histidine.</text>
        <dbReference type="EC" id="2.7.13.3"/>
    </reaction>
</comment>
<evidence type="ECO:0000256" key="9">
    <source>
        <dbReference type="SAM" id="MobiDB-lite"/>
    </source>
</evidence>
<evidence type="ECO:0000313" key="11">
    <source>
        <dbReference type="EMBL" id="TWU33321.1"/>
    </source>
</evidence>
<dbReference type="Pfam" id="PF00512">
    <property type="entry name" value="HisKA"/>
    <property type="match status" value="1"/>
</dbReference>
<dbReference type="PANTHER" id="PTHR42878:SF7">
    <property type="entry name" value="SENSOR HISTIDINE KINASE GLRK"/>
    <property type="match status" value="1"/>
</dbReference>
<dbReference type="SUPFAM" id="SSF47384">
    <property type="entry name" value="Homodimeric domain of signal transducing histidine kinase"/>
    <property type="match status" value="1"/>
</dbReference>
<dbReference type="GO" id="GO:0005524">
    <property type="term" value="F:ATP binding"/>
    <property type="evidence" value="ECO:0007669"/>
    <property type="project" value="UniProtKB-KW"/>
</dbReference>
<keyword evidence="4 11" id="KW-0808">Transferase</keyword>
<dbReference type="InterPro" id="IPR003661">
    <property type="entry name" value="HisK_dim/P_dom"/>
</dbReference>
<feature type="region of interest" description="Disordered" evidence="9">
    <location>
        <begin position="1"/>
        <end position="24"/>
    </location>
</feature>
<evidence type="ECO:0000256" key="5">
    <source>
        <dbReference type="ARBA" id="ARBA00022741"/>
    </source>
</evidence>
<dbReference type="Gene3D" id="1.10.287.130">
    <property type="match status" value="1"/>
</dbReference>
<dbReference type="SMART" id="SM00388">
    <property type="entry name" value="HisKA"/>
    <property type="match status" value="1"/>
</dbReference>
<evidence type="ECO:0000256" key="6">
    <source>
        <dbReference type="ARBA" id="ARBA00022777"/>
    </source>
</evidence>
<dbReference type="Proteomes" id="UP000319143">
    <property type="component" value="Unassembled WGS sequence"/>
</dbReference>
<dbReference type="InterPro" id="IPR036890">
    <property type="entry name" value="HATPase_C_sf"/>
</dbReference>
<comment type="caution">
    <text evidence="11">The sequence shown here is derived from an EMBL/GenBank/DDBJ whole genome shotgun (WGS) entry which is preliminary data.</text>
</comment>
<dbReference type="GO" id="GO:0030295">
    <property type="term" value="F:protein kinase activator activity"/>
    <property type="evidence" value="ECO:0007669"/>
    <property type="project" value="TreeGrafter"/>
</dbReference>
<dbReference type="GO" id="GO:0000155">
    <property type="term" value="F:phosphorelay sensor kinase activity"/>
    <property type="evidence" value="ECO:0007669"/>
    <property type="project" value="InterPro"/>
</dbReference>
<accession>A0A5C6DC84</accession>
<dbReference type="PANTHER" id="PTHR42878">
    <property type="entry name" value="TWO-COMPONENT HISTIDINE KINASE"/>
    <property type="match status" value="1"/>
</dbReference>
<dbReference type="Pfam" id="PF02518">
    <property type="entry name" value="HATPase_c"/>
    <property type="match status" value="1"/>
</dbReference>
<organism evidence="11 12">
    <name type="scientific">Novipirellula artificiosorum</name>
    <dbReference type="NCBI Taxonomy" id="2528016"/>
    <lineage>
        <taxon>Bacteria</taxon>
        <taxon>Pseudomonadati</taxon>
        <taxon>Planctomycetota</taxon>
        <taxon>Planctomycetia</taxon>
        <taxon>Pirellulales</taxon>
        <taxon>Pirellulaceae</taxon>
        <taxon>Novipirellula</taxon>
    </lineage>
</organism>
<dbReference type="PROSITE" id="PS50109">
    <property type="entry name" value="HIS_KIN"/>
    <property type="match status" value="1"/>
</dbReference>
<reference evidence="11 12" key="1">
    <citation type="submission" date="2019-02" db="EMBL/GenBank/DDBJ databases">
        <title>Deep-cultivation of Planctomycetes and their phenomic and genomic characterization uncovers novel biology.</title>
        <authorList>
            <person name="Wiegand S."/>
            <person name="Jogler M."/>
            <person name="Boedeker C."/>
            <person name="Pinto D."/>
            <person name="Vollmers J."/>
            <person name="Rivas-Marin E."/>
            <person name="Kohn T."/>
            <person name="Peeters S.H."/>
            <person name="Heuer A."/>
            <person name="Rast P."/>
            <person name="Oberbeckmann S."/>
            <person name="Bunk B."/>
            <person name="Jeske O."/>
            <person name="Meyerdierks A."/>
            <person name="Storesund J.E."/>
            <person name="Kallscheuer N."/>
            <person name="Luecker S."/>
            <person name="Lage O.M."/>
            <person name="Pohl T."/>
            <person name="Merkel B.J."/>
            <person name="Hornburger P."/>
            <person name="Mueller R.-W."/>
            <person name="Bruemmer F."/>
            <person name="Labrenz M."/>
            <person name="Spormann A.M."/>
            <person name="Op Den Camp H."/>
            <person name="Overmann J."/>
            <person name="Amann R."/>
            <person name="Jetten M.S.M."/>
            <person name="Mascher T."/>
            <person name="Medema M.H."/>
            <person name="Devos D.P."/>
            <person name="Kaster A.-K."/>
            <person name="Ovreas L."/>
            <person name="Rohde M."/>
            <person name="Galperin M.Y."/>
            <person name="Jogler C."/>
        </authorList>
    </citation>
    <scope>NUCLEOTIDE SEQUENCE [LARGE SCALE GENOMIC DNA]</scope>
    <source>
        <strain evidence="11 12">Poly41</strain>
    </source>
</reference>
<dbReference type="EMBL" id="SJPV01000010">
    <property type="protein sequence ID" value="TWU33321.1"/>
    <property type="molecule type" value="Genomic_DNA"/>
</dbReference>
<name>A0A5C6DC84_9BACT</name>
<evidence type="ECO:0000256" key="2">
    <source>
        <dbReference type="ARBA" id="ARBA00012438"/>
    </source>
</evidence>
<evidence type="ECO:0000256" key="7">
    <source>
        <dbReference type="ARBA" id="ARBA00022840"/>
    </source>
</evidence>
<dbReference type="RefSeq" id="WP_146529645.1">
    <property type="nucleotide sequence ID" value="NZ_SJPV01000010.1"/>
</dbReference>
<feature type="domain" description="Histidine kinase" evidence="10">
    <location>
        <begin position="37"/>
        <end position="252"/>
    </location>
</feature>
<evidence type="ECO:0000256" key="1">
    <source>
        <dbReference type="ARBA" id="ARBA00000085"/>
    </source>
</evidence>
<dbReference type="InterPro" id="IPR003594">
    <property type="entry name" value="HATPase_dom"/>
</dbReference>
<dbReference type="GO" id="GO:0000156">
    <property type="term" value="F:phosphorelay response regulator activity"/>
    <property type="evidence" value="ECO:0007669"/>
    <property type="project" value="TreeGrafter"/>
</dbReference>
<dbReference type="SUPFAM" id="SSF55874">
    <property type="entry name" value="ATPase domain of HSP90 chaperone/DNA topoisomerase II/histidine kinase"/>
    <property type="match status" value="1"/>
</dbReference>
<evidence type="ECO:0000256" key="8">
    <source>
        <dbReference type="ARBA" id="ARBA00023012"/>
    </source>
</evidence>
<gene>
    <name evidence="11" type="primary">pleC</name>
    <name evidence="11" type="ORF">Poly41_50740</name>
</gene>
<evidence type="ECO:0000259" key="10">
    <source>
        <dbReference type="PROSITE" id="PS50109"/>
    </source>
</evidence>
<dbReference type="GO" id="GO:0007234">
    <property type="term" value="P:osmosensory signaling via phosphorelay pathway"/>
    <property type="evidence" value="ECO:0007669"/>
    <property type="project" value="TreeGrafter"/>
</dbReference>
<keyword evidence="5" id="KW-0547">Nucleotide-binding</keyword>
<feature type="region of interest" description="Disordered" evidence="9">
    <location>
        <begin position="270"/>
        <end position="289"/>
    </location>
</feature>
<dbReference type="InterPro" id="IPR005467">
    <property type="entry name" value="His_kinase_dom"/>
</dbReference>
<keyword evidence="3" id="KW-0597">Phosphoprotein</keyword>
<dbReference type="InterPro" id="IPR004358">
    <property type="entry name" value="Sig_transdc_His_kin-like_C"/>
</dbReference>
<keyword evidence="6" id="KW-0418">Kinase</keyword>
<keyword evidence="12" id="KW-1185">Reference proteome</keyword>
<dbReference type="InterPro" id="IPR036097">
    <property type="entry name" value="HisK_dim/P_sf"/>
</dbReference>
<keyword evidence="8" id="KW-0902">Two-component regulatory system</keyword>